<keyword evidence="2" id="KW-0645">Protease</keyword>
<dbReference type="EMBL" id="JBHFFA010000007">
    <property type="protein sequence ID" value="KAL2613905.1"/>
    <property type="molecule type" value="Genomic_DNA"/>
</dbReference>
<dbReference type="AlphaFoldDB" id="A0ABD1XY72"/>
<dbReference type="Pfam" id="PF02902">
    <property type="entry name" value="Peptidase_C48"/>
    <property type="match status" value="1"/>
</dbReference>
<feature type="domain" description="Ubiquitin-like protease family profile" evidence="5">
    <location>
        <begin position="76"/>
        <end position="248"/>
    </location>
</feature>
<dbReference type="GO" id="GO:0008233">
    <property type="term" value="F:peptidase activity"/>
    <property type="evidence" value="ECO:0007669"/>
    <property type="project" value="UniProtKB-KW"/>
</dbReference>
<evidence type="ECO:0000259" key="5">
    <source>
        <dbReference type="PROSITE" id="PS50600"/>
    </source>
</evidence>
<dbReference type="Proteomes" id="UP001605036">
    <property type="component" value="Unassembled WGS sequence"/>
</dbReference>
<feature type="compositionally biased region" description="Polar residues" evidence="4">
    <location>
        <begin position="8"/>
        <end position="30"/>
    </location>
</feature>
<gene>
    <name evidence="6" type="ORF">R1flu_025597</name>
</gene>
<organism evidence="6 7">
    <name type="scientific">Riccia fluitans</name>
    <dbReference type="NCBI Taxonomy" id="41844"/>
    <lineage>
        <taxon>Eukaryota</taxon>
        <taxon>Viridiplantae</taxon>
        <taxon>Streptophyta</taxon>
        <taxon>Embryophyta</taxon>
        <taxon>Marchantiophyta</taxon>
        <taxon>Marchantiopsida</taxon>
        <taxon>Marchantiidae</taxon>
        <taxon>Marchantiales</taxon>
        <taxon>Ricciaceae</taxon>
        <taxon>Riccia</taxon>
    </lineage>
</organism>
<dbReference type="InterPro" id="IPR003653">
    <property type="entry name" value="Peptidase_C48_C"/>
</dbReference>
<dbReference type="Gene3D" id="3.40.395.10">
    <property type="entry name" value="Adenoviral Proteinase, Chain A"/>
    <property type="match status" value="1"/>
</dbReference>
<dbReference type="GO" id="GO:0006508">
    <property type="term" value="P:proteolysis"/>
    <property type="evidence" value="ECO:0007669"/>
    <property type="project" value="UniProtKB-KW"/>
</dbReference>
<feature type="region of interest" description="Disordered" evidence="4">
    <location>
        <begin position="1"/>
        <end position="35"/>
    </location>
</feature>
<accession>A0ABD1XY72</accession>
<dbReference type="InterPro" id="IPR038765">
    <property type="entry name" value="Papain-like_cys_pep_sf"/>
</dbReference>
<proteinExistence type="inferred from homology"/>
<sequence length="248" mass="28414">MDHVEDIQSPSPDVTSKPTEATQGSSTHNSEGLEIVPYMPRKVQTTVVAVEVPSSPESPRDGMHTMQEFDDWKSYDDLTKEDIDFVLKPRGYVRGDVMNMYIKAKFLGLPRGALYGKIFVNTFWFLRVKTLTDKFRNDFNNERVRGSIHRMRSSISPRVDDVQHINSLIIPIHFGNSDYHWSLAVIHLGKKWCTIYHLDSFWGTHNSPVVTQALSIFTAIALNRSPEDIYVGEYYTRGKLRTTNADIM</sequence>
<comment type="caution">
    <text evidence="6">The sequence shown here is derived from an EMBL/GenBank/DDBJ whole genome shotgun (WGS) entry which is preliminary data.</text>
</comment>
<evidence type="ECO:0000256" key="3">
    <source>
        <dbReference type="ARBA" id="ARBA00022801"/>
    </source>
</evidence>
<keyword evidence="7" id="KW-1185">Reference proteome</keyword>
<dbReference type="PROSITE" id="PS50600">
    <property type="entry name" value="ULP_PROTEASE"/>
    <property type="match status" value="1"/>
</dbReference>
<evidence type="ECO:0000313" key="7">
    <source>
        <dbReference type="Proteomes" id="UP001605036"/>
    </source>
</evidence>
<dbReference type="SUPFAM" id="SSF54001">
    <property type="entry name" value="Cysteine proteinases"/>
    <property type="match status" value="1"/>
</dbReference>
<protein>
    <recommendedName>
        <fullName evidence="5">Ubiquitin-like protease family profile domain-containing protein</fullName>
    </recommendedName>
</protein>
<evidence type="ECO:0000313" key="6">
    <source>
        <dbReference type="EMBL" id="KAL2613905.1"/>
    </source>
</evidence>
<evidence type="ECO:0000256" key="1">
    <source>
        <dbReference type="ARBA" id="ARBA00005234"/>
    </source>
</evidence>
<comment type="similarity">
    <text evidence="1">Belongs to the peptidase C48 family.</text>
</comment>
<reference evidence="6 7" key="1">
    <citation type="submission" date="2024-09" db="EMBL/GenBank/DDBJ databases">
        <title>Chromosome-scale assembly of Riccia fluitans.</title>
        <authorList>
            <person name="Paukszto L."/>
            <person name="Sawicki J."/>
            <person name="Karawczyk K."/>
            <person name="Piernik-Szablinska J."/>
            <person name="Szczecinska M."/>
            <person name="Mazdziarz M."/>
        </authorList>
    </citation>
    <scope>NUCLEOTIDE SEQUENCE [LARGE SCALE GENOMIC DNA]</scope>
    <source>
        <strain evidence="6">Rf_01</strain>
        <tissue evidence="6">Aerial parts of the thallus</tissue>
    </source>
</reference>
<name>A0ABD1XY72_9MARC</name>
<keyword evidence="3" id="KW-0378">Hydrolase</keyword>
<evidence type="ECO:0000256" key="2">
    <source>
        <dbReference type="ARBA" id="ARBA00022670"/>
    </source>
</evidence>
<evidence type="ECO:0000256" key="4">
    <source>
        <dbReference type="SAM" id="MobiDB-lite"/>
    </source>
</evidence>